<gene>
    <name evidence="2" type="ORF">SAMN05661093_10480</name>
</gene>
<feature type="region of interest" description="Disordered" evidence="1">
    <location>
        <begin position="1"/>
        <end position="36"/>
    </location>
</feature>
<dbReference type="RefSeq" id="WP_235039338.1">
    <property type="nucleotide sequence ID" value="NZ_FWXV01000018.1"/>
</dbReference>
<evidence type="ECO:0000313" key="2">
    <source>
        <dbReference type="EMBL" id="SMD26893.1"/>
    </source>
</evidence>
<dbReference type="PANTHER" id="PTHR41913">
    <property type="entry name" value="DUF1684 DOMAIN-CONTAINING PROTEIN"/>
    <property type="match status" value="1"/>
</dbReference>
<accession>A0A1Y5Y7V9</accession>
<sequence>MPGEQGKASTEYVSEESALAEHETWRRERWEEVSGPRGLAATTVLAKITESEQTIPGVPGHWSPPTAGSVRFTATSEDGVSVAGEPVDGTVELASRTSIEFHDGRFGIVGVYDGMGALTVWDPHAPTLTRLKEIATYPFDPTWIIDGEYVPAPADRVADVTRLTNPPSKDTIPAPGDIIVELNGERHRLVAVEYATGELLLVVFTDSTSGSATPGIGRWLILPKPEGSTVRLDFNRAIVPNHVFSDLFPCPLPPAGNHLPLRVEAGERGPVHADE</sequence>
<feature type="compositionally biased region" description="Basic and acidic residues" evidence="1">
    <location>
        <begin position="19"/>
        <end position="34"/>
    </location>
</feature>
<dbReference type="AlphaFoldDB" id="A0A1Y5Y7V9"/>
<evidence type="ECO:0000256" key="1">
    <source>
        <dbReference type="SAM" id="MobiDB-lite"/>
    </source>
</evidence>
<reference evidence="2 3" key="1">
    <citation type="submission" date="2017-04" db="EMBL/GenBank/DDBJ databases">
        <authorList>
            <person name="Afonso C.L."/>
            <person name="Miller P.J."/>
            <person name="Scott M.A."/>
            <person name="Spackman E."/>
            <person name="Goraichik I."/>
            <person name="Dimitrov K.M."/>
            <person name="Suarez D.L."/>
            <person name="Swayne D.E."/>
        </authorList>
    </citation>
    <scope>NUCLEOTIDE SEQUENCE [LARGE SCALE GENOMIC DNA]</scope>
    <source>
        <strain evidence="2 3">DSM 43828</strain>
    </source>
</reference>
<dbReference type="InterPro" id="IPR012467">
    <property type="entry name" value="DUF1684"/>
</dbReference>
<keyword evidence="3" id="KW-1185">Reference proteome</keyword>
<organism evidence="2 3">
    <name type="scientific">Kibdelosporangium aridum</name>
    <dbReference type="NCBI Taxonomy" id="2030"/>
    <lineage>
        <taxon>Bacteria</taxon>
        <taxon>Bacillati</taxon>
        <taxon>Actinomycetota</taxon>
        <taxon>Actinomycetes</taxon>
        <taxon>Pseudonocardiales</taxon>
        <taxon>Pseudonocardiaceae</taxon>
        <taxon>Kibdelosporangium</taxon>
    </lineage>
</organism>
<dbReference type="Proteomes" id="UP000192674">
    <property type="component" value="Unassembled WGS sequence"/>
</dbReference>
<proteinExistence type="predicted"/>
<evidence type="ECO:0008006" key="4">
    <source>
        <dbReference type="Google" id="ProtNLM"/>
    </source>
</evidence>
<evidence type="ECO:0000313" key="3">
    <source>
        <dbReference type="Proteomes" id="UP000192674"/>
    </source>
</evidence>
<dbReference type="PANTHER" id="PTHR41913:SF1">
    <property type="entry name" value="DUF1684 DOMAIN-CONTAINING PROTEIN"/>
    <property type="match status" value="1"/>
</dbReference>
<dbReference type="EMBL" id="FWXV01000018">
    <property type="protein sequence ID" value="SMD26893.1"/>
    <property type="molecule type" value="Genomic_DNA"/>
</dbReference>
<protein>
    <recommendedName>
        <fullName evidence="4">DUF1684 domain-containing protein</fullName>
    </recommendedName>
</protein>
<name>A0A1Y5Y7V9_KIBAR</name>
<dbReference type="Pfam" id="PF07920">
    <property type="entry name" value="DUF1684"/>
    <property type="match status" value="1"/>
</dbReference>